<organism evidence="1 2">
    <name type="scientific">Cherax quadricarinatus</name>
    <name type="common">Australian red claw crayfish</name>
    <dbReference type="NCBI Taxonomy" id="27406"/>
    <lineage>
        <taxon>Eukaryota</taxon>
        <taxon>Metazoa</taxon>
        <taxon>Ecdysozoa</taxon>
        <taxon>Arthropoda</taxon>
        <taxon>Crustacea</taxon>
        <taxon>Multicrustacea</taxon>
        <taxon>Malacostraca</taxon>
        <taxon>Eumalacostraca</taxon>
        <taxon>Eucarida</taxon>
        <taxon>Decapoda</taxon>
        <taxon>Pleocyemata</taxon>
        <taxon>Astacidea</taxon>
        <taxon>Parastacoidea</taxon>
        <taxon>Parastacidae</taxon>
        <taxon>Cherax</taxon>
    </lineage>
</organism>
<sequence>MSCIPACRTREEEAEDLLAKHLPLLAEVQQPPTVTLDEIMKMSELFPVPFPAHSARLKTLLKRGTEHQETLEKQVNSAYPLIHARVLPLLAAFLHNKRLHGKKKEKSLYSSLSLLDLVDRLLKKRPIVFFNSIDNYLLRDGTEGCDGFEEIGHSHEQPNLCLKDYMTYDEMKLSALLCVTSESTFINDGSRHNRGVLGAPGTYQPEGVIVGMVGARFEREGVMEWQDCVVTPEQNTQERGYGDDPPKKRWLVREWGKLWGETPLPTWKQAQDAPENNFIHLSSRALMNVQVYQARIKLSAETLLAEAGVRAAAAGLKAYVHVVGLGLGVWLISSQQKQLYVNAWGEAMRNTDTTHIAHLDFSWIEASSCVGVNDGEVFPDTSVTIHFSRRCPHAPVPAGTLLVATFAWDSNSMPGNEYWKGMLSASGDPAAACSSGVAELHNALINPCVTAHNLHIASSGRVEHVAEYARRLLNERVGSSTSEEK</sequence>
<protein>
    <submittedName>
        <fullName evidence="1">Uncharacterized protein</fullName>
    </submittedName>
</protein>
<dbReference type="InterPro" id="IPR032063">
    <property type="entry name" value="MavL-like"/>
</dbReference>
<comment type="caution">
    <text evidence="1">The sequence shown here is derived from an EMBL/GenBank/DDBJ whole genome shotgun (WGS) entry which is preliminary data.</text>
</comment>
<keyword evidence="2" id="KW-1185">Reference proteome</keyword>
<reference evidence="1 2" key="1">
    <citation type="journal article" date="2024" name="BMC Genomics">
        <title>Genome assembly of redclaw crayfish (Cherax quadricarinatus) provides insights into its immune adaptation and hypoxia tolerance.</title>
        <authorList>
            <person name="Liu Z."/>
            <person name="Zheng J."/>
            <person name="Li H."/>
            <person name="Fang K."/>
            <person name="Wang S."/>
            <person name="He J."/>
            <person name="Zhou D."/>
            <person name="Weng S."/>
            <person name="Chi M."/>
            <person name="Gu Z."/>
            <person name="He J."/>
            <person name="Li F."/>
            <person name="Wang M."/>
        </authorList>
    </citation>
    <scope>NUCLEOTIDE SEQUENCE [LARGE SCALE GENOMIC DNA]</scope>
    <source>
        <strain evidence="1">ZL_2023a</strain>
    </source>
</reference>
<dbReference type="Pfam" id="PF16062">
    <property type="entry name" value="MavL-like"/>
    <property type="match status" value="1"/>
</dbReference>
<gene>
    <name evidence="1" type="ORF">OTU49_012402</name>
</gene>
<evidence type="ECO:0000313" key="1">
    <source>
        <dbReference type="EMBL" id="KAK8721965.1"/>
    </source>
</evidence>
<accession>A0AAW0VY98</accession>
<evidence type="ECO:0000313" key="2">
    <source>
        <dbReference type="Proteomes" id="UP001445076"/>
    </source>
</evidence>
<dbReference type="Proteomes" id="UP001445076">
    <property type="component" value="Unassembled WGS sequence"/>
</dbReference>
<proteinExistence type="predicted"/>
<name>A0AAW0VY98_CHEQU</name>
<dbReference type="AlphaFoldDB" id="A0AAW0VY98"/>
<dbReference type="EMBL" id="JARKIK010000097">
    <property type="protein sequence ID" value="KAK8721965.1"/>
    <property type="molecule type" value="Genomic_DNA"/>
</dbReference>